<dbReference type="GO" id="GO:0005886">
    <property type="term" value="C:plasma membrane"/>
    <property type="evidence" value="ECO:0007669"/>
    <property type="project" value="UniProtKB-SubCell"/>
</dbReference>
<evidence type="ECO:0000313" key="7">
    <source>
        <dbReference type="EMBL" id="PPB83615.1"/>
    </source>
</evidence>
<reference evidence="7 8" key="1">
    <citation type="submission" date="2018-01" db="EMBL/GenBank/DDBJ databases">
        <title>Genomic Encyclopedia of Type Strains, Phase III (KMG-III): the genomes of soil and plant-associated and newly described type strains.</title>
        <authorList>
            <person name="Whitman W."/>
        </authorList>
    </citation>
    <scope>NUCLEOTIDE SEQUENCE [LARGE SCALE GENOMIC DNA]</scope>
    <source>
        <strain evidence="7 8">HKI456</strain>
    </source>
</reference>
<accession>A0A2P5KAC5</accession>
<proteinExistence type="predicted"/>
<evidence type="ECO:0000256" key="2">
    <source>
        <dbReference type="ARBA" id="ARBA00022475"/>
    </source>
</evidence>
<dbReference type="PANTHER" id="PTHR39087:SF2">
    <property type="entry name" value="UPF0104 MEMBRANE PROTEIN MJ1595"/>
    <property type="match status" value="1"/>
</dbReference>
<evidence type="ECO:0000313" key="8">
    <source>
        <dbReference type="Proteomes" id="UP000243096"/>
    </source>
</evidence>
<evidence type="ECO:0000256" key="4">
    <source>
        <dbReference type="ARBA" id="ARBA00022989"/>
    </source>
</evidence>
<organism evidence="7 8">
    <name type="scientific">Mycetohabitans endofungorum</name>
    <dbReference type="NCBI Taxonomy" id="417203"/>
    <lineage>
        <taxon>Bacteria</taxon>
        <taxon>Pseudomonadati</taxon>
        <taxon>Pseudomonadota</taxon>
        <taxon>Betaproteobacteria</taxon>
        <taxon>Burkholderiales</taxon>
        <taxon>Burkholderiaceae</taxon>
        <taxon>Mycetohabitans</taxon>
    </lineage>
</organism>
<evidence type="ECO:0000256" key="6">
    <source>
        <dbReference type="SAM" id="Phobius"/>
    </source>
</evidence>
<keyword evidence="3 6" id="KW-0812">Transmembrane</keyword>
<feature type="transmembrane region" description="Helical" evidence="6">
    <location>
        <begin position="40"/>
        <end position="61"/>
    </location>
</feature>
<keyword evidence="4 6" id="KW-1133">Transmembrane helix</keyword>
<dbReference type="EMBL" id="PRDW01000006">
    <property type="protein sequence ID" value="PPB83615.1"/>
    <property type="molecule type" value="Genomic_DNA"/>
</dbReference>
<keyword evidence="8" id="KW-1185">Reference proteome</keyword>
<evidence type="ECO:0000256" key="5">
    <source>
        <dbReference type="ARBA" id="ARBA00023136"/>
    </source>
</evidence>
<keyword evidence="2" id="KW-1003">Cell membrane</keyword>
<dbReference type="AlphaFoldDB" id="A0A2P5KAC5"/>
<protein>
    <submittedName>
        <fullName evidence="7">Putative membrane protein</fullName>
    </submittedName>
</protein>
<dbReference type="Proteomes" id="UP000243096">
    <property type="component" value="Unassembled WGS sequence"/>
</dbReference>
<dbReference type="RefSeq" id="WP_104077314.1">
    <property type="nucleotide sequence ID" value="NZ_CP062179.1"/>
</dbReference>
<dbReference type="OrthoDB" id="8936159at2"/>
<comment type="caution">
    <text evidence="7">The sequence shown here is derived from an EMBL/GenBank/DDBJ whole genome shotgun (WGS) entry which is preliminary data.</text>
</comment>
<dbReference type="InterPro" id="IPR022791">
    <property type="entry name" value="L-PG_synthase/AglD"/>
</dbReference>
<feature type="transmembrane region" description="Helical" evidence="6">
    <location>
        <begin position="120"/>
        <end position="147"/>
    </location>
</feature>
<evidence type="ECO:0000256" key="3">
    <source>
        <dbReference type="ARBA" id="ARBA00022692"/>
    </source>
</evidence>
<sequence>MTRAAWISLTIGASLFVGLLAWQGIAPLMAALSAAGSGLLLVAAFHGLPMVVDAAAIRVLASERGGVLAGERGGVTIGDALLTRWAGESVNSLLPAGQIGGPLLMVRHLAQRRLSLPESAAVMTVSTTWQTIAQVVFALLGLAVFAADAAHGALGGLRTPLLAASAGFALLLYGFYMAQRRRLFGRFSRVMSKLSAGRDWSVLFERADAVDAHVAALYRQPRAVAASFALSLAGWIVGTGEVWLILQLIGHPVGWVDALLLESIGQAIRGAAFMIPGSLGVQEGGYLLLAPLVGLPPDTALALSLAKRAREILLGVPGLVYLHFSERGWQRRRATRMPAAD</sequence>
<comment type="subcellular location">
    <subcellularLocation>
        <location evidence="1">Cell membrane</location>
        <topology evidence="1">Multi-pass membrane protein</topology>
    </subcellularLocation>
</comment>
<name>A0A2P5KAC5_9BURK</name>
<dbReference type="Pfam" id="PF03706">
    <property type="entry name" value="LPG_synthase_TM"/>
    <property type="match status" value="1"/>
</dbReference>
<dbReference type="PANTHER" id="PTHR39087">
    <property type="entry name" value="UPF0104 MEMBRANE PROTEIN MJ1595"/>
    <property type="match status" value="1"/>
</dbReference>
<keyword evidence="5 6" id="KW-0472">Membrane</keyword>
<gene>
    <name evidence="7" type="ORF">B0O95_1066</name>
</gene>
<evidence type="ECO:0000256" key="1">
    <source>
        <dbReference type="ARBA" id="ARBA00004651"/>
    </source>
</evidence>
<feature type="transmembrane region" description="Helical" evidence="6">
    <location>
        <begin position="159"/>
        <end position="178"/>
    </location>
</feature>
<dbReference type="NCBIfam" id="TIGR03476">
    <property type="entry name" value="HpnL"/>
    <property type="match status" value="1"/>
</dbReference>